<reference evidence="2" key="1">
    <citation type="journal article" date="2020" name="Fungal Divers.">
        <title>Resolving the Mortierellaceae phylogeny through synthesis of multi-gene phylogenetics and phylogenomics.</title>
        <authorList>
            <person name="Vandepol N."/>
            <person name="Liber J."/>
            <person name="Desiro A."/>
            <person name="Na H."/>
            <person name="Kennedy M."/>
            <person name="Barry K."/>
            <person name="Grigoriev I.V."/>
            <person name="Miller A.N."/>
            <person name="O'Donnell K."/>
            <person name="Stajich J.E."/>
            <person name="Bonito G."/>
        </authorList>
    </citation>
    <scope>NUCLEOTIDE SEQUENCE</scope>
    <source>
        <strain evidence="2">NRRL 28262</strain>
    </source>
</reference>
<name>A0AAD4DCQ7_9FUNG</name>
<feature type="region of interest" description="Disordered" evidence="1">
    <location>
        <begin position="216"/>
        <end position="306"/>
    </location>
</feature>
<evidence type="ECO:0000313" key="3">
    <source>
        <dbReference type="Proteomes" id="UP001194580"/>
    </source>
</evidence>
<dbReference type="Pfam" id="PF14953">
    <property type="entry name" value="DUF4504"/>
    <property type="match status" value="1"/>
</dbReference>
<evidence type="ECO:0000313" key="2">
    <source>
        <dbReference type="EMBL" id="KAG0274651.1"/>
    </source>
</evidence>
<organism evidence="2 3">
    <name type="scientific">Linnemannia exigua</name>
    <dbReference type="NCBI Taxonomy" id="604196"/>
    <lineage>
        <taxon>Eukaryota</taxon>
        <taxon>Fungi</taxon>
        <taxon>Fungi incertae sedis</taxon>
        <taxon>Mucoromycota</taxon>
        <taxon>Mortierellomycotina</taxon>
        <taxon>Mortierellomycetes</taxon>
        <taxon>Mortierellales</taxon>
        <taxon>Mortierellaceae</taxon>
        <taxon>Linnemannia</taxon>
    </lineage>
</organism>
<feature type="non-terminal residue" evidence="2">
    <location>
        <position position="356"/>
    </location>
</feature>
<protein>
    <submittedName>
        <fullName evidence="2">Uncharacterized protein</fullName>
    </submittedName>
</protein>
<accession>A0AAD4DCQ7</accession>
<feature type="compositionally biased region" description="Acidic residues" evidence="1">
    <location>
        <begin position="288"/>
        <end position="302"/>
    </location>
</feature>
<comment type="caution">
    <text evidence="2">The sequence shown here is derived from an EMBL/GenBank/DDBJ whole genome shotgun (WGS) entry which is preliminary data.</text>
</comment>
<evidence type="ECO:0000256" key="1">
    <source>
        <dbReference type="SAM" id="MobiDB-lite"/>
    </source>
</evidence>
<feature type="compositionally biased region" description="Basic and acidic residues" evidence="1">
    <location>
        <begin position="277"/>
        <end position="287"/>
    </location>
</feature>
<dbReference type="PANTHER" id="PTHR31366:SF2">
    <property type="entry name" value="UPF0739 PROTEIN C1ORF74"/>
    <property type="match status" value="1"/>
</dbReference>
<feature type="compositionally biased region" description="Low complexity" evidence="1">
    <location>
        <begin position="220"/>
        <end position="233"/>
    </location>
</feature>
<gene>
    <name evidence="2" type="ORF">BGZ95_009580</name>
</gene>
<dbReference type="InterPro" id="IPR027850">
    <property type="entry name" value="DUF4504"/>
</dbReference>
<dbReference type="EMBL" id="JAAAIL010000576">
    <property type="protein sequence ID" value="KAG0274651.1"/>
    <property type="molecule type" value="Genomic_DNA"/>
</dbReference>
<dbReference type="AlphaFoldDB" id="A0AAD4DCQ7"/>
<dbReference type="PANTHER" id="PTHR31366">
    <property type="entry name" value="UPF0739 PROTEIN C1ORF74"/>
    <property type="match status" value="1"/>
</dbReference>
<dbReference type="Proteomes" id="UP001194580">
    <property type="component" value="Unassembled WGS sequence"/>
</dbReference>
<keyword evidence="3" id="KW-1185">Reference proteome</keyword>
<sequence length="356" mass="39802">MTDILCVAAGLRAAALIEQLYLNPNDIERIQSMFHHTTRFNHLDLLSIGDNDHIFIIHRTLLLQDIHDYLSEAEHGLRRIFVNVDYLLPQPEILPGRRYEPLDKYLQEHLLPDLHMRIQCWDQAELCYLPLPAPDQNRRGSAMAGVDETTTTTTTTTTDTEAAAVGDDAGLSMVTLSGWLLGYPVNYVLPTIARMNARKRATRALKWRERALTRQRKAAAKLLRQQQQQQQQRMNDDDQVLPTTTTAGTGTGGVIHDSANCSTCGDDGNMSDDEGDGDKYTQGHDRADAEEEDDGEDEEDEDSSHNSLANRLLVLTQINLSANEAVHGLQNHCLLSFNYPSTLLDRTLPATMKGAE</sequence>
<proteinExistence type="predicted"/>